<keyword evidence="3" id="KW-1185">Reference proteome</keyword>
<feature type="transmembrane region" description="Helical" evidence="1">
    <location>
        <begin position="101"/>
        <end position="125"/>
    </location>
</feature>
<evidence type="ECO:0000313" key="3">
    <source>
        <dbReference type="Proteomes" id="UP001409585"/>
    </source>
</evidence>
<name>A0AAV3U936_9ALTE</name>
<reference evidence="3" key="1">
    <citation type="journal article" date="2019" name="Int. J. Syst. Evol. Microbiol.">
        <title>The Global Catalogue of Microorganisms (GCM) 10K type strain sequencing project: providing services to taxonomists for standard genome sequencing and annotation.</title>
        <authorList>
            <consortium name="The Broad Institute Genomics Platform"/>
            <consortium name="The Broad Institute Genome Sequencing Center for Infectious Disease"/>
            <person name="Wu L."/>
            <person name="Ma J."/>
        </authorList>
    </citation>
    <scope>NUCLEOTIDE SEQUENCE [LARGE SCALE GENOMIC DNA]</scope>
    <source>
        <strain evidence="3">JCM 19134</strain>
    </source>
</reference>
<dbReference type="EMBL" id="BAABLX010000075">
    <property type="protein sequence ID" value="GAA4957982.1"/>
    <property type="molecule type" value="Genomic_DNA"/>
</dbReference>
<evidence type="ECO:0000256" key="1">
    <source>
        <dbReference type="SAM" id="Phobius"/>
    </source>
</evidence>
<dbReference type="Proteomes" id="UP001409585">
    <property type="component" value="Unassembled WGS sequence"/>
</dbReference>
<evidence type="ECO:0008006" key="4">
    <source>
        <dbReference type="Google" id="ProtNLM"/>
    </source>
</evidence>
<comment type="caution">
    <text evidence="2">The sequence shown here is derived from an EMBL/GenBank/DDBJ whole genome shotgun (WGS) entry which is preliminary data.</text>
</comment>
<dbReference type="AlphaFoldDB" id="A0AAV3U936"/>
<feature type="transmembrane region" description="Helical" evidence="1">
    <location>
        <begin position="68"/>
        <end position="95"/>
    </location>
</feature>
<accession>A0AAV3U936</accession>
<keyword evidence="1" id="KW-1133">Transmembrane helix</keyword>
<gene>
    <name evidence="2" type="ORF">GCM10025791_43210</name>
</gene>
<protein>
    <recommendedName>
        <fullName evidence="4">Phage holin family protein</fullName>
    </recommendedName>
</protein>
<keyword evidence="1" id="KW-0812">Transmembrane</keyword>
<evidence type="ECO:0000313" key="2">
    <source>
        <dbReference type="EMBL" id="GAA4957982.1"/>
    </source>
</evidence>
<sequence length="148" mass="15475">MQHTTQSTQQPFGARENIAPAPGGVRTEDFAAGAALAGKFGSASAHSVSSLWRLLVAELNLSKISITLVLITSSLVGMMVLSAWLGILALVGVLLVTSAGWSLAATILTLIVAQLMIIFGLVYALKGFIDSIGIPKTERLIKIVLSES</sequence>
<proteinExistence type="predicted"/>
<keyword evidence="1" id="KW-0472">Membrane</keyword>
<organism evidence="2 3">
    <name type="scientific">Halioxenophilus aromaticivorans</name>
    <dbReference type="NCBI Taxonomy" id="1306992"/>
    <lineage>
        <taxon>Bacteria</taxon>
        <taxon>Pseudomonadati</taxon>
        <taxon>Pseudomonadota</taxon>
        <taxon>Gammaproteobacteria</taxon>
        <taxon>Alteromonadales</taxon>
        <taxon>Alteromonadaceae</taxon>
        <taxon>Halioxenophilus</taxon>
    </lineage>
</organism>
<dbReference type="RefSeq" id="WP_345427224.1">
    <property type="nucleotide sequence ID" value="NZ_AP031496.1"/>
</dbReference>